<dbReference type="GO" id="GO:0000977">
    <property type="term" value="F:RNA polymerase II transcription regulatory region sequence-specific DNA binding"/>
    <property type="evidence" value="ECO:0007669"/>
    <property type="project" value="TreeGrafter"/>
</dbReference>
<keyword evidence="2" id="KW-0812">Transmembrane</keyword>
<feature type="transmembrane region" description="Helical" evidence="2">
    <location>
        <begin position="213"/>
        <end position="232"/>
    </location>
</feature>
<keyword evidence="5" id="KW-1185">Reference proteome</keyword>
<dbReference type="PANTHER" id="PTHR23349">
    <property type="entry name" value="BASIC HELIX-LOOP-HELIX TRANSCRIPTION FACTOR, TWIST"/>
    <property type="match status" value="1"/>
</dbReference>
<keyword evidence="2" id="KW-0472">Membrane</keyword>
<evidence type="ECO:0000313" key="5">
    <source>
        <dbReference type="Proteomes" id="UP000225706"/>
    </source>
</evidence>
<dbReference type="SMART" id="SM00353">
    <property type="entry name" value="HLH"/>
    <property type="match status" value="1"/>
</dbReference>
<evidence type="ECO:0000256" key="1">
    <source>
        <dbReference type="SAM" id="MobiDB-lite"/>
    </source>
</evidence>
<dbReference type="STRING" id="50429.A0A2B4S7I1"/>
<gene>
    <name evidence="4" type="primary">Mesp2</name>
    <name evidence="4" type="ORF">AWC38_SpisGene10835</name>
</gene>
<dbReference type="SUPFAM" id="SSF47459">
    <property type="entry name" value="HLH, helix-loop-helix DNA-binding domain"/>
    <property type="match status" value="1"/>
</dbReference>
<feature type="transmembrane region" description="Helical" evidence="2">
    <location>
        <begin position="457"/>
        <end position="475"/>
    </location>
</feature>
<feature type="transmembrane region" description="Helical" evidence="2">
    <location>
        <begin position="322"/>
        <end position="347"/>
    </location>
</feature>
<proteinExistence type="predicted"/>
<accession>A0A2B4S7I1</accession>
<evidence type="ECO:0000313" key="4">
    <source>
        <dbReference type="EMBL" id="PFX24557.1"/>
    </source>
</evidence>
<evidence type="ECO:0000259" key="3">
    <source>
        <dbReference type="PROSITE" id="PS50888"/>
    </source>
</evidence>
<dbReference type="CDD" id="cd11425">
    <property type="entry name" value="bHLH_TS_Mesp_like"/>
    <property type="match status" value="1"/>
</dbReference>
<dbReference type="GO" id="GO:0046983">
    <property type="term" value="F:protein dimerization activity"/>
    <property type="evidence" value="ECO:0007669"/>
    <property type="project" value="InterPro"/>
</dbReference>
<dbReference type="Proteomes" id="UP000225706">
    <property type="component" value="Unassembled WGS sequence"/>
</dbReference>
<sequence length="534" mass="61573">MAVEKLQAQSKKGVNRKKKRRRKPRLTGLSKQRQTANARERSRMRSISAAMLELRYHLPSSFAPKEKKLSKIQTLRYAIRYIGDLFEVLQKGQESDSETSSAESESNSQRESLFKAGTCEKRRQRFKVERDNPSFLPLTTISGRRPLSLSVMDAEYSSTKNRESNLVPENLSIETEREPLNASLLETRSNQIFKVLQYLGLVEGDRWRNFGRVFILMIVVITWIPPSFLLVICIQKDPIMSSPSGLPTVLLLPGLALSHHFGALYGYKHRKRLRENISLAIERANFCRTCLTVIVTFAMLTFSYLILLVYLYVTQSIRPVPWLQIGCIYLLGYIYCGSIGVAMNLAFSASCATIQIRIIDFKDKFKNWSKGPREALIEYQELCDFMNEEIESIKWWLLANIVSFVVNWLITFHLWQILAGEGQGNVLRLVFYNCSWSQPLPAPKLLLSDRLITSCEMLFSSLVFFFFMSPLYWAAMVTVQCNRFREWVNCTVVQTDERPLGNFNVTSLDFFINRVQMASYFAFRLFGINVTKVL</sequence>
<dbReference type="EMBL" id="LSMT01000173">
    <property type="protein sequence ID" value="PFX24557.1"/>
    <property type="molecule type" value="Genomic_DNA"/>
</dbReference>
<dbReference type="PROSITE" id="PS50888">
    <property type="entry name" value="BHLH"/>
    <property type="match status" value="1"/>
</dbReference>
<dbReference type="Pfam" id="PF00010">
    <property type="entry name" value="HLH"/>
    <property type="match status" value="1"/>
</dbReference>
<dbReference type="InterPro" id="IPR011598">
    <property type="entry name" value="bHLH_dom"/>
</dbReference>
<dbReference type="GO" id="GO:0000981">
    <property type="term" value="F:DNA-binding transcription factor activity, RNA polymerase II-specific"/>
    <property type="evidence" value="ECO:0007669"/>
    <property type="project" value="TreeGrafter"/>
</dbReference>
<dbReference type="PANTHER" id="PTHR23349:SF106">
    <property type="entry name" value="BHLH DOMAIN-CONTAINING PROTEIN"/>
    <property type="match status" value="1"/>
</dbReference>
<reference evidence="5" key="1">
    <citation type="journal article" date="2017" name="bioRxiv">
        <title>Comparative analysis of the genomes of Stylophora pistillata and Acropora digitifera provides evidence for extensive differences between species of corals.</title>
        <authorList>
            <person name="Voolstra C.R."/>
            <person name="Li Y."/>
            <person name="Liew Y.J."/>
            <person name="Baumgarten S."/>
            <person name="Zoccola D."/>
            <person name="Flot J.-F."/>
            <person name="Tambutte S."/>
            <person name="Allemand D."/>
            <person name="Aranda M."/>
        </authorList>
    </citation>
    <scope>NUCLEOTIDE SEQUENCE [LARGE SCALE GENOMIC DNA]</scope>
</reference>
<feature type="compositionally biased region" description="Basic residues" evidence="1">
    <location>
        <begin position="13"/>
        <end position="25"/>
    </location>
</feature>
<feature type="transmembrane region" description="Helical" evidence="2">
    <location>
        <begin position="244"/>
        <end position="265"/>
    </location>
</feature>
<feature type="domain" description="BHLH" evidence="3">
    <location>
        <begin position="31"/>
        <end position="85"/>
    </location>
</feature>
<feature type="transmembrane region" description="Helical" evidence="2">
    <location>
        <begin position="395"/>
        <end position="418"/>
    </location>
</feature>
<feature type="transmembrane region" description="Helical" evidence="2">
    <location>
        <begin position="286"/>
        <end position="310"/>
    </location>
</feature>
<dbReference type="InterPro" id="IPR036638">
    <property type="entry name" value="HLH_DNA-bd_sf"/>
</dbReference>
<dbReference type="GO" id="GO:0032502">
    <property type="term" value="P:developmental process"/>
    <property type="evidence" value="ECO:0007669"/>
    <property type="project" value="TreeGrafter"/>
</dbReference>
<dbReference type="Gene3D" id="4.10.280.10">
    <property type="entry name" value="Helix-loop-helix DNA-binding domain"/>
    <property type="match status" value="1"/>
</dbReference>
<dbReference type="AlphaFoldDB" id="A0A2B4S7I1"/>
<name>A0A2B4S7I1_STYPI</name>
<feature type="region of interest" description="Disordered" evidence="1">
    <location>
        <begin position="93"/>
        <end position="114"/>
    </location>
</feature>
<protein>
    <submittedName>
        <fullName evidence="4">Mesoderm posterior protein 2</fullName>
    </submittedName>
</protein>
<dbReference type="InterPro" id="IPR050283">
    <property type="entry name" value="E-box_TF_Regulators"/>
</dbReference>
<evidence type="ECO:0000256" key="2">
    <source>
        <dbReference type="SAM" id="Phobius"/>
    </source>
</evidence>
<dbReference type="OrthoDB" id="10048995at2759"/>
<feature type="compositionally biased region" description="Low complexity" evidence="1">
    <location>
        <begin position="98"/>
        <end position="111"/>
    </location>
</feature>
<comment type="caution">
    <text evidence="4">The sequence shown here is derived from an EMBL/GenBank/DDBJ whole genome shotgun (WGS) entry which is preliminary data.</text>
</comment>
<keyword evidence="2" id="KW-1133">Transmembrane helix</keyword>
<organism evidence="4 5">
    <name type="scientific">Stylophora pistillata</name>
    <name type="common">Smooth cauliflower coral</name>
    <dbReference type="NCBI Taxonomy" id="50429"/>
    <lineage>
        <taxon>Eukaryota</taxon>
        <taxon>Metazoa</taxon>
        <taxon>Cnidaria</taxon>
        <taxon>Anthozoa</taxon>
        <taxon>Hexacorallia</taxon>
        <taxon>Scleractinia</taxon>
        <taxon>Astrocoeniina</taxon>
        <taxon>Pocilloporidae</taxon>
        <taxon>Stylophora</taxon>
    </lineage>
</organism>
<feature type="region of interest" description="Disordered" evidence="1">
    <location>
        <begin position="1"/>
        <end position="44"/>
    </location>
</feature>